<name>A0A699YI25_HAELA</name>
<organism evidence="2 3">
    <name type="scientific">Haematococcus lacustris</name>
    <name type="common">Green alga</name>
    <name type="synonym">Haematococcus pluvialis</name>
    <dbReference type="NCBI Taxonomy" id="44745"/>
    <lineage>
        <taxon>Eukaryota</taxon>
        <taxon>Viridiplantae</taxon>
        <taxon>Chlorophyta</taxon>
        <taxon>core chlorophytes</taxon>
        <taxon>Chlorophyceae</taxon>
        <taxon>CS clade</taxon>
        <taxon>Chlamydomonadales</taxon>
        <taxon>Haematococcaceae</taxon>
        <taxon>Haematococcus</taxon>
    </lineage>
</organism>
<gene>
    <name evidence="2" type="ORF">HaLaN_04210</name>
</gene>
<reference evidence="2 3" key="1">
    <citation type="submission" date="2020-02" db="EMBL/GenBank/DDBJ databases">
        <title>Draft genome sequence of Haematococcus lacustris strain NIES-144.</title>
        <authorList>
            <person name="Morimoto D."/>
            <person name="Nakagawa S."/>
            <person name="Yoshida T."/>
            <person name="Sawayama S."/>
        </authorList>
    </citation>
    <scope>NUCLEOTIDE SEQUENCE [LARGE SCALE GENOMIC DNA]</scope>
    <source>
        <strain evidence="2 3">NIES-144</strain>
    </source>
</reference>
<evidence type="ECO:0000256" key="1">
    <source>
        <dbReference type="SAM" id="MobiDB-lite"/>
    </source>
</evidence>
<comment type="caution">
    <text evidence="2">The sequence shown here is derived from an EMBL/GenBank/DDBJ whole genome shotgun (WGS) entry which is preliminary data.</text>
</comment>
<evidence type="ECO:0000313" key="3">
    <source>
        <dbReference type="Proteomes" id="UP000485058"/>
    </source>
</evidence>
<feature type="compositionally biased region" description="Basic and acidic residues" evidence="1">
    <location>
        <begin position="22"/>
        <end position="35"/>
    </location>
</feature>
<dbReference type="Proteomes" id="UP000485058">
    <property type="component" value="Unassembled WGS sequence"/>
</dbReference>
<sequence length="35" mass="3984">MLEAELKTAAALEADAAEEEAEDRREREDFVQCML</sequence>
<protein>
    <submittedName>
        <fullName evidence="2">Uncharacterized protein</fullName>
    </submittedName>
</protein>
<keyword evidence="3" id="KW-1185">Reference proteome</keyword>
<proteinExistence type="predicted"/>
<feature type="region of interest" description="Disordered" evidence="1">
    <location>
        <begin position="1"/>
        <end position="35"/>
    </location>
</feature>
<accession>A0A699YI25</accession>
<dbReference type="AlphaFoldDB" id="A0A699YI25"/>
<evidence type="ECO:0000313" key="2">
    <source>
        <dbReference type="EMBL" id="GFH09121.1"/>
    </source>
</evidence>
<dbReference type="EMBL" id="BLLF01000210">
    <property type="protein sequence ID" value="GFH09121.1"/>
    <property type="molecule type" value="Genomic_DNA"/>
</dbReference>